<feature type="transmembrane region" description="Helical" evidence="2">
    <location>
        <begin position="21"/>
        <end position="38"/>
    </location>
</feature>
<feature type="transmembrane region" description="Helical" evidence="2">
    <location>
        <begin position="88"/>
        <end position="106"/>
    </location>
</feature>
<name>A0A7W3R7S9_9ACTN</name>
<evidence type="ECO:0000256" key="1">
    <source>
        <dbReference type="SAM" id="MobiDB-lite"/>
    </source>
</evidence>
<dbReference type="EMBL" id="JACJII010000001">
    <property type="protein sequence ID" value="MBA9003508.1"/>
    <property type="molecule type" value="Genomic_DNA"/>
</dbReference>
<protein>
    <submittedName>
        <fullName evidence="3">Uncharacterized protein</fullName>
    </submittedName>
</protein>
<keyword evidence="2" id="KW-0472">Membrane</keyword>
<keyword evidence="2" id="KW-1133">Transmembrane helix</keyword>
<dbReference type="AlphaFoldDB" id="A0A7W3R7S9"/>
<keyword evidence="2" id="KW-0812">Transmembrane</keyword>
<feature type="transmembrane region" description="Helical" evidence="2">
    <location>
        <begin position="58"/>
        <end position="81"/>
    </location>
</feature>
<dbReference type="Pfam" id="PF19545">
    <property type="entry name" value="DUF6069"/>
    <property type="match status" value="1"/>
</dbReference>
<evidence type="ECO:0000313" key="4">
    <source>
        <dbReference type="Proteomes" id="UP000539313"/>
    </source>
</evidence>
<dbReference type="Proteomes" id="UP000539313">
    <property type="component" value="Unassembled WGS sequence"/>
</dbReference>
<organism evidence="3 4">
    <name type="scientific">Thermomonospora cellulosilytica</name>
    <dbReference type="NCBI Taxonomy" id="1411118"/>
    <lineage>
        <taxon>Bacteria</taxon>
        <taxon>Bacillati</taxon>
        <taxon>Actinomycetota</taxon>
        <taxon>Actinomycetes</taxon>
        <taxon>Streptosporangiales</taxon>
        <taxon>Thermomonosporaceae</taxon>
        <taxon>Thermomonospora</taxon>
    </lineage>
</organism>
<dbReference type="RefSeq" id="WP_281402043.1">
    <property type="nucleotide sequence ID" value="NZ_JACJII010000001.1"/>
</dbReference>
<evidence type="ECO:0000313" key="3">
    <source>
        <dbReference type="EMBL" id="MBA9003508.1"/>
    </source>
</evidence>
<comment type="caution">
    <text evidence="3">The sequence shown here is derived from an EMBL/GenBank/DDBJ whole genome shotgun (WGS) entry which is preliminary data.</text>
</comment>
<accession>A0A7W3R7S9</accession>
<evidence type="ECO:0000256" key="2">
    <source>
        <dbReference type="SAM" id="Phobius"/>
    </source>
</evidence>
<sequence>MVSTAWSTTRPSAGARRGQRLAGVAGAVAAALLVWVAGEPVLGHELVVTQPGQEPKDLGAGAFAVFALLSSLAGWALLAVLERVTARAGLIWTVVALLVLAVSFFPVAGVEATGGSKAVLALAHVAVAAVLIPMFRRTTAGRRAAGERAAAPAAPSPNSPNEASAPSAWTATTA</sequence>
<keyword evidence="4" id="KW-1185">Reference proteome</keyword>
<reference evidence="3 4" key="1">
    <citation type="submission" date="2020-08" db="EMBL/GenBank/DDBJ databases">
        <title>Sequencing the genomes of 1000 actinobacteria strains.</title>
        <authorList>
            <person name="Klenk H.-P."/>
        </authorList>
    </citation>
    <scope>NUCLEOTIDE SEQUENCE [LARGE SCALE GENOMIC DNA]</scope>
    <source>
        <strain evidence="3 4">DSM 45823</strain>
    </source>
</reference>
<gene>
    <name evidence="3" type="ORF">HNR21_002390</name>
</gene>
<dbReference type="InterPro" id="IPR045713">
    <property type="entry name" value="DUF6069"/>
</dbReference>
<feature type="compositionally biased region" description="Low complexity" evidence="1">
    <location>
        <begin position="159"/>
        <end position="174"/>
    </location>
</feature>
<feature type="transmembrane region" description="Helical" evidence="2">
    <location>
        <begin position="118"/>
        <end position="135"/>
    </location>
</feature>
<feature type="region of interest" description="Disordered" evidence="1">
    <location>
        <begin position="146"/>
        <end position="174"/>
    </location>
</feature>
<proteinExistence type="predicted"/>